<dbReference type="InterPro" id="IPR036291">
    <property type="entry name" value="NAD(P)-bd_dom_sf"/>
</dbReference>
<evidence type="ECO:0000256" key="2">
    <source>
        <dbReference type="ARBA" id="ARBA00023002"/>
    </source>
</evidence>
<proteinExistence type="predicted"/>
<dbReference type="eggNOG" id="ENOG502SHHA">
    <property type="taxonomic scope" value="Eukaryota"/>
</dbReference>
<evidence type="ECO:0000259" key="3">
    <source>
        <dbReference type="Pfam" id="PF05368"/>
    </source>
</evidence>
<name>R8BUV6_PHAM7</name>
<dbReference type="InterPro" id="IPR008030">
    <property type="entry name" value="NmrA-like"/>
</dbReference>
<dbReference type="GO" id="GO:0016491">
    <property type="term" value="F:oxidoreductase activity"/>
    <property type="evidence" value="ECO:0007669"/>
    <property type="project" value="UniProtKB-KW"/>
</dbReference>
<dbReference type="InterPro" id="IPR045312">
    <property type="entry name" value="PCBER-like"/>
</dbReference>
<dbReference type="GeneID" id="19321445"/>
<dbReference type="OrthoDB" id="9984533at2759"/>
<dbReference type="SUPFAM" id="SSF51735">
    <property type="entry name" value="NAD(P)-binding Rossmann-fold domains"/>
    <property type="match status" value="1"/>
</dbReference>
<evidence type="ECO:0000313" key="5">
    <source>
        <dbReference type="Proteomes" id="UP000014074"/>
    </source>
</evidence>
<dbReference type="InterPro" id="IPR051609">
    <property type="entry name" value="NmrA/Isoflavone_reductase-like"/>
</dbReference>
<evidence type="ECO:0000313" key="4">
    <source>
        <dbReference type="EMBL" id="EOO03148.1"/>
    </source>
</evidence>
<dbReference type="Pfam" id="PF05368">
    <property type="entry name" value="NmrA"/>
    <property type="match status" value="1"/>
</dbReference>
<dbReference type="PANTHER" id="PTHR47706:SF9">
    <property type="entry name" value="NMRA-LIKE DOMAIN-CONTAINING PROTEIN-RELATED"/>
    <property type="match status" value="1"/>
</dbReference>
<dbReference type="CDD" id="cd05259">
    <property type="entry name" value="PCBER_SDR_a"/>
    <property type="match status" value="1"/>
</dbReference>
<dbReference type="Gene3D" id="3.90.25.10">
    <property type="entry name" value="UDP-galactose 4-epimerase, domain 1"/>
    <property type="match status" value="1"/>
</dbReference>
<dbReference type="PANTHER" id="PTHR47706">
    <property type="entry name" value="NMRA-LIKE FAMILY PROTEIN"/>
    <property type="match status" value="1"/>
</dbReference>
<dbReference type="Gene3D" id="3.40.50.720">
    <property type="entry name" value="NAD(P)-binding Rossmann-like Domain"/>
    <property type="match status" value="1"/>
</dbReference>
<gene>
    <name evidence="4" type="ORF">UCRPA7_1309</name>
</gene>
<reference evidence="5" key="1">
    <citation type="journal article" date="2013" name="Genome Announc.">
        <title>Draft genome sequence of the ascomycete Phaeoacremonium aleophilum strain UCR-PA7, a causal agent of the esca disease complex in grapevines.</title>
        <authorList>
            <person name="Blanco-Ulate B."/>
            <person name="Rolshausen P."/>
            <person name="Cantu D."/>
        </authorList>
    </citation>
    <scope>NUCLEOTIDE SEQUENCE [LARGE SCALE GENOMIC DNA]</scope>
    <source>
        <strain evidence="5">UCR-PA7</strain>
    </source>
</reference>
<keyword evidence="2" id="KW-0560">Oxidoreductase</keyword>
<dbReference type="HOGENOM" id="CLU_044876_3_3_1"/>
<dbReference type="RefSeq" id="XP_007912083.1">
    <property type="nucleotide sequence ID" value="XM_007913892.1"/>
</dbReference>
<accession>R8BUV6</accession>
<dbReference type="EMBL" id="KB932855">
    <property type="protein sequence ID" value="EOO03148.1"/>
    <property type="molecule type" value="Genomic_DNA"/>
</dbReference>
<sequence>MTIRNVTLVGGNGTLGTVILNGLVSAGTFRVTVLKRSSSKSTLSHADKIRVVEIPDDLSVDSVAEKLKGEDALVVSIPVSDPEEHIRLAEAAAAAGVKRIIPADFGSVDSRGKRERELVQLFEKKVRVRERLEQLAAENENFTWTSLVCGHFFDWGLKANFLHFNLEKKKAEIIDDGNKKSSLSTLARIAEATVSILHRYDVTKNKMLFVQSFCVSQNECLESLKKVTGNDWTVEHLDSEEFIKKYKALADGGDKAAIEELVFVLGAIDGNWEPRDEFGMSLLGLENEDLDTVVKRVVEST</sequence>
<evidence type="ECO:0000256" key="1">
    <source>
        <dbReference type="ARBA" id="ARBA00022857"/>
    </source>
</evidence>
<protein>
    <submittedName>
        <fullName evidence="4">Putative-like family protein</fullName>
    </submittedName>
</protein>
<feature type="domain" description="NmrA-like" evidence="3">
    <location>
        <begin position="5"/>
        <end position="265"/>
    </location>
</feature>
<dbReference type="AlphaFoldDB" id="R8BUV6"/>
<keyword evidence="5" id="KW-1185">Reference proteome</keyword>
<keyword evidence="1" id="KW-0521">NADP</keyword>
<dbReference type="KEGG" id="tmn:UCRPA7_1309"/>
<organism evidence="4 5">
    <name type="scientific">Phaeoacremonium minimum (strain UCR-PA7)</name>
    <name type="common">Esca disease fungus</name>
    <name type="synonym">Togninia minima</name>
    <dbReference type="NCBI Taxonomy" id="1286976"/>
    <lineage>
        <taxon>Eukaryota</taxon>
        <taxon>Fungi</taxon>
        <taxon>Dikarya</taxon>
        <taxon>Ascomycota</taxon>
        <taxon>Pezizomycotina</taxon>
        <taxon>Sordariomycetes</taxon>
        <taxon>Sordariomycetidae</taxon>
        <taxon>Togniniales</taxon>
        <taxon>Togniniaceae</taxon>
        <taxon>Phaeoacremonium</taxon>
    </lineage>
</organism>
<dbReference type="Proteomes" id="UP000014074">
    <property type="component" value="Unassembled WGS sequence"/>
</dbReference>